<name>A0ABY5DMF8_9GAMM</name>
<comment type="similarity">
    <text evidence="5 6">Belongs to the complex I subunit 1 family.</text>
</comment>
<evidence type="ECO:0000256" key="3">
    <source>
        <dbReference type="ARBA" id="ARBA00022989"/>
    </source>
</evidence>
<keyword evidence="5" id="KW-1003">Cell membrane</keyword>
<protein>
    <recommendedName>
        <fullName evidence="5">NADH-quinone oxidoreductase subunit H</fullName>
        <ecNumber evidence="5">7.1.1.-</ecNumber>
    </recommendedName>
    <alternativeName>
        <fullName evidence="5">NADH dehydrogenase I subunit H</fullName>
    </alternativeName>
    <alternativeName>
        <fullName evidence="5">NDH-1 subunit H</fullName>
    </alternativeName>
</protein>
<evidence type="ECO:0000256" key="6">
    <source>
        <dbReference type="RuleBase" id="RU000471"/>
    </source>
</evidence>
<evidence type="ECO:0000313" key="8">
    <source>
        <dbReference type="Proteomes" id="UP001055955"/>
    </source>
</evidence>
<keyword evidence="5" id="KW-1278">Translocase</keyword>
<feature type="transmembrane region" description="Helical" evidence="5">
    <location>
        <begin position="310"/>
        <end position="329"/>
    </location>
</feature>
<dbReference type="GO" id="GO:0050136">
    <property type="term" value="F:NADH dehydrogenase (quinone) (non-electrogenic) activity"/>
    <property type="evidence" value="ECO:0007669"/>
    <property type="project" value="UniProtKB-EC"/>
</dbReference>
<keyword evidence="8" id="KW-1185">Reference proteome</keyword>
<dbReference type="EMBL" id="CP092900">
    <property type="protein sequence ID" value="UTC24790.1"/>
    <property type="molecule type" value="Genomic_DNA"/>
</dbReference>
<dbReference type="RefSeq" id="WP_258568579.1">
    <property type="nucleotide sequence ID" value="NZ_CP092900.1"/>
</dbReference>
<sequence>MLMIFIYALCILIPLVVAVAYLTTLERKIIGYMQLRVGPNRVGFGGMLQPIADAIKFVTKELVYPEHADGLLYYLSPLLLLVPSLTAWAVIPFSESWVLADIDAGLLFVFAMTSLGSYGVLLAGWASNSKYAMLGSMRSCAQIISYEIAMGFALVGVILLADSLNLQKIVYAQAGGILHWNWLPLFPMFIVYWICAVAETNRAPFDVAEGESELVAGFHVEYSGMLFATFFIAEYANMIFISVFTSTLFFGGWLSPFEGIPYISTWFSWVPGIIWLAGKSSFFVFLYLWMRATFPRYRYDQLMMLGWKTLIPISLAWIPFISAMKLWGWV</sequence>
<keyword evidence="5" id="KW-0874">Quinone</keyword>
<keyword evidence="4 5" id="KW-0472">Membrane</keyword>
<feature type="transmembrane region" description="Helical" evidence="5">
    <location>
        <begin position="71"/>
        <end position="93"/>
    </location>
</feature>
<evidence type="ECO:0000256" key="5">
    <source>
        <dbReference type="HAMAP-Rule" id="MF_01350"/>
    </source>
</evidence>
<comment type="subunit">
    <text evidence="5">NDH-1 is composed of 14 different subunits. Subunits NuoA, H, J, K, L, M, N constitute the membrane sector of the complex.</text>
</comment>
<evidence type="ECO:0000313" key="7">
    <source>
        <dbReference type="EMBL" id="UTC24790.1"/>
    </source>
</evidence>
<comment type="catalytic activity">
    <reaction evidence="5">
        <text>a quinone + NADH + 5 H(+)(in) = a quinol + NAD(+) + 4 H(+)(out)</text>
        <dbReference type="Rhea" id="RHEA:57888"/>
        <dbReference type="ChEBI" id="CHEBI:15378"/>
        <dbReference type="ChEBI" id="CHEBI:24646"/>
        <dbReference type="ChEBI" id="CHEBI:57540"/>
        <dbReference type="ChEBI" id="CHEBI:57945"/>
        <dbReference type="ChEBI" id="CHEBI:132124"/>
    </reaction>
</comment>
<dbReference type="PROSITE" id="PS00668">
    <property type="entry name" value="COMPLEX1_ND1_2"/>
    <property type="match status" value="1"/>
</dbReference>
<feature type="transmembrane region" description="Helical" evidence="5">
    <location>
        <begin position="180"/>
        <end position="198"/>
    </location>
</feature>
<feature type="transmembrane region" description="Helical" evidence="5">
    <location>
        <begin position="105"/>
        <end position="127"/>
    </location>
</feature>
<gene>
    <name evidence="5 7" type="primary">nuoH</name>
    <name evidence="7" type="ORF">MMH89_01310</name>
</gene>
<dbReference type="PANTHER" id="PTHR11432:SF3">
    <property type="entry name" value="NADH-UBIQUINONE OXIDOREDUCTASE CHAIN 1"/>
    <property type="match status" value="1"/>
</dbReference>
<evidence type="ECO:0000256" key="4">
    <source>
        <dbReference type="ARBA" id="ARBA00023136"/>
    </source>
</evidence>
<feature type="transmembrane region" description="Helical" evidence="5">
    <location>
        <begin position="266"/>
        <end position="289"/>
    </location>
</feature>
<dbReference type="EC" id="7.1.1.-" evidence="5"/>
<evidence type="ECO:0000256" key="1">
    <source>
        <dbReference type="ARBA" id="ARBA00004141"/>
    </source>
</evidence>
<proteinExistence type="inferred from homology"/>
<feature type="transmembrane region" description="Helical" evidence="5">
    <location>
        <begin position="6"/>
        <end position="25"/>
    </location>
</feature>
<feature type="transmembrane region" description="Helical" evidence="5">
    <location>
        <begin position="235"/>
        <end position="254"/>
    </location>
</feature>
<dbReference type="NCBIfam" id="NF004741">
    <property type="entry name" value="PRK06076.1-2"/>
    <property type="match status" value="1"/>
</dbReference>
<keyword evidence="7" id="KW-0560">Oxidoreductase</keyword>
<reference evidence="7 8" key="1">
    <citation type="journal article" date="2022" name="Nat. Microbiol.">
        <title>The microbiome of a bacterivorous marine choanoflagellate contains a resource-demanding obligate bacterial associate.</title>
        <authorList>
            <person name="Needham D.M."/>
            <person name="Poirier C."/>
            <person name="Bachy C."/>
            <person name="George E.E."/>
            <person name="Wilken S."/>
            <person name="Yung C.C.M."/>
            <person name="Limardo A.J."/>
            <person name="Morando M."/>
            <person name="Sudek L."/>
            <person name="Malmstrom R.R."/>
            <person name="Keeling P.J."/>
            <person name="Santoro A.E."/>
            <person name="Worden A.Z."/>
        </authorList>
    </citation>
    <scope>NUCLEOTIDE SEQUENCE [LARGE SCALE GENOMIC DNA]</scope>
    <source>
        <strain evidence="7 8">Comchoano-1</strain>
    </source>
</reference>
<organism evidence="7 8">
    <name type="scientific">Candidatus Comchoanobacter bicostacola</name>
    <dbReference type="NCBI Taxonomy" id="2919598"/>
    <lineage>
        <taxon>Bacteria</taxon>
        <taxon>Pseudomonadati</taxon>
        <taxon>Pseudomonadota</taxon>
        <taxon>Gammaproteobacteria</taxon>
        <taxon>Candidatus Comchoanobacterales</taxon>
        <taxon>Candidatus Comchoanobacteraceae</taxon>
        <taxon>Candidatus Comchoanobacter</taxon>
    </lineage>
</organism>
<feature type="transmembrane region" description="Helical" evidence="5">
    <location>
        <begin position="139"/>
        <end position="160"/>
    </location>
</feature>
<comment type="function">
    <text evidence="5">NDH-1 shuttles electrons from NADH, via FMN and iron-sulfur (Fe-S) centers, to quinones in the respiratory chain. The immediate electron acceptor for the enzyme in this species is believed to be ubiquinone. Couples the redox reaction to proton translocation (for every two electrons transferred, four hydrogen ions are translocated across the cytoplasmic membrane), and thus conserves the redox energy in a proton gradient. This subunit may bind ubiquinone.</text>
</comment>
<dbReference type="Proteomes" id="UP001055955">
    <property type="component" value="Chromosome"/>
</dbReference>
<dbReference type="HAMAP" id="MF_01350">
    <property type="entry name" value="NDH1_NuoH"/>
    <property type="match status" value="1"/>
</dbReference>
<accession>A0ABY5DMF8</accession>
<dbReference type="InterPro" id="IPR001694">
    <property type="entry name" value="NADH_UbQ_OxRdtase_su1/FPO"/>
</dbReference>
<evidence type="ECO:0000256" key="2">
    <source>
        <dbReference type="ARBA" id="ARBA00022692"/>
    </source>
</evidence>
<keyword evidence="3 5" id="KW-1133">Transmembrane helix</keyword>
<keyword evidence="5 6" id="KW-0520">NAD</keyword>
<keyword evidence="2 5" id="KW-0812">Transmembrane</keyword>
<dbReference type="PANTHER" id="PTHR11432">
    <property type="entry name" value="NADH DEHYDROGENASE SUBUNIT 1"/>
    <property type="match status" value="1"/>
</dbReference>
<comment type="subcellular location">
    <subcellularLocation>
        <location evidence="5 6">Cell membrane</location>
        <topology evidence="5 6">Multi-pass membrane protein</topology>
    </subcellularLocation>
    <subcellularLocation>
        <location evidence="1">Membrane</location>
        <topology evidence="1">Multi-pass membrane protein</topology>
    </subcellularLocation>
</comment>
<dbReference type="InterPro" id="IPR018086">
    <property type="entry name" value="NADH_UbQ_OxRdtase_su1_CS"/>
</dbReference>
<dbReference type="Pfam" id="PF00146">
    <property type="entry name" value="NADHdh"/>
    <property type="match status" value="1"/>
</dbReference>
<keyword evidence="5" id="KW-0830">Ubiquinone</keyword>